<feature type="region of interest" description="Disordered" evidence="2">
    <location>
        <begin position="853"/>
        <end position="876"/>
    </location>
</feature>
<feature type="coiled-coil region" evidence="1">
    <location>
        <begin position="216"/>
        <end position="278"/>
    </location>
</feature>
<feature type="compositionally biased region" description="Polar residues" evidence="2">
    <location>
        <begin position="742"/>
        <end position="784"/>
    </location>
</feature>
<keyword evidence="1" id="KW-0175">Coiled coil</keyword>
<keyword evidence="3" id="KW-0812">Transmembrane</keyword>
<evidence type="ECO:0000313" key="5">
    <source>
        <dbReference type="Proteomes" id="UP001289135"/>
    </source>
</evidence>
<dbReference type="RefSeq" id="WP_322498772.1">
    <property type="nucleotide sequence ID" value="NZ_JARGYU010000002.1"/>
</dbReference>
<evidence type="ECO:0000256" key="1">
    <source>
        <dbReference type="SAM" id="Coils"/>
    </source>
</evidence>
<evidence type="ECO:0000313" key="4">
    <source>
        <dbReference type="EMBL" id="MDZ5761343.1"/>
    </source>
</evidence>
<feature type="region of interest" description="Disordered" evidence="2">
    <location>
        <begin position="1"/>
        <end position="128"/>
    </location>
</feature>
<keyword evidence="3" id="KW-0472">Membrane</keyword>
<feature type="compositionally biased region" description="Basic and acidic residues" evidence="2">
    <location>
        <begin position="1"/>
        <end position="62"/>
    </location>
</feature>
<name>A0AAE5AHM3_9RICK</name>
<feature type="region of interest" description="Disordered" evidence="2">
    <location>
        <begin position="336"/>
        <end position="355"/>
    </location>
</feature>
<keyword evidence="3" id="KW-1133">Transmembrane helix</keyword>
<feature type="transmembrane region" description="Helical" evidence="3">
    <location>
        <begin position="289"/>
        <end position="314"/>
    </location>
</feature>
<evidence type="ECO:0000256" key="3">
    <source>
        <dbReference type="SAM" id="Phobius"/>
    </source>
</evidence>
<reference evidence="4" key="1">
    <citation type="submission" date="2023-02" db="EMBL/GenBank/DDBJ databases">
        <title>Host association and intracellularity evolved multiple times independently in the Rickettsiales.</title>
        <authorList>
            <person name="Castelli M."/>
            <person name="Nardi T."/>
            <person name="Gammuto L."/>
            <person name="Bellinzona G."/>
            <person name="Sabaneyeva E."/>
            <person name="Potekhin A."/>
            <person name="Serra V."/>
            <person name="Petroni G."/>
            <person name="Sassera D."/>
        </authorList>
    </citation>
    <scope>NUCLEOTIDE SEQUENCE</scope>
    <source>
        <strain evidence="4">USBL-36I1</strain>
    </source>
</reference>
<feature type="compositionally biased region" description="Basic and acidic residues" evidence="2">
    <location>
        <begin position="853"/>
        <end position="863"/>
    </location>
</feature>
<feature type="transmembrane region" description="Helical" evidence="3">
    <location>
        <begin position="388"/>
        <end position="409"/>
    </location>
</feature>
<protein>
    <submittedName>
        <fullName evidence="4">Uncharacterized protein</fullName>
    </submittedName>
</protein>
<evidence type="ECO:0000256" key="2">
    <source>
        <dbReference type="SAM" id="MobiDB-lite"/>
    </source>
</evidence>
<dbReference type="AlphaFoldDB" id="A0AAE5AHM3"/>
<keyword evidence="5" id="KW-1185">Reference proteome</keyword>
<proteinExistence type="predicted"/>
<organism evidence="4 5">
    <name type="scientific">Lyticum sinuosum</name>
    <dbReference type="NCBI Taxonomy" id="1332059"/>
    <lineage>
        <taxon>Bacteria</taxon>
        <taxon>Pseudomonadati</taxon>
        <taxon>Pseudomonadota</taxon>
        <taxon>Alphaproteobacteria</taxon>
        <taxon>Rickettsiales</taxon>
        <taxon>Lyticum</taxon>
    </lineage>
</organism>
<accession>A0AAE5AHM3</accession>
<feature type="coiled-coil region" evidence="1">
    <location>
        <begin position="515"/>
        <end position="552"/>
    </location>
</feature>
<feature type="region of interest" description="Disordered" evidence="2">
    <location>
        <begin position="729"/>
        <end position="784"/>
    </location>
</feature>
<dbReference type="EMBL" id="JARGYU010000002">
    <property type="protein sequence ID" value="MDZ5761343.1"/>
    <property type="molecule type" value="Genomic_DNA"/>
</dbReference>
<comment type="caution">
    <text evidence="4">The sequence shown here is derived from an EMBL/GenBank/DDBJ whole genome shotgun (WGS) entry which is preliminary data.</text>
</comment>
<sequence length="930" mass="106883">MNNKEILTEEDQKTKKLEEKKQQEEEKQKIVKEKKQKQAEDKIAKKQAEDKIAKEKKQEKQNRKNKKEKKQATANEIIEEFNKLQIPKKPKDPKKPEKLKDPKKPEKLKDPKKPEKLKDPKKPKAITSVNQITKDDIKEIKDEKFLEKIADFIVEDKQDIEKALQGYKKNKKTAISIIKGAMVHVLKAPGILILSVAHFLGGIGYSIAGMKEKFLSHNYEKEIKKVKNNIANVILDNSKDITPNPIKKYQLEELQASLEKLEQKSKNSKEKSKEFKKISVSQFTESAKVLVLLILDMTTVILGIVINIANMVGFDKIKNKLSKFKDKIKSVFSKKKEIQKNTQEHEDPHKKEEERNEKIANIVDSSLTISSKLLEVLGKISIVPEPNLYAITAGVTVGIVAGSTMAAIYNHTQEKLAKKTLKSYDKLNEAISEYTSKTNPQVQNLQSEEDKKAQKEKIQQEKQDVIKENAPKIPTKIINTFEIYKENLSKSSEILELIEKNKKLIGDISAQQKSNAELKIKTEEQKNRNDDKDNKEKLNDNINKQFNKESQEIIQKTVKGFAEFSENLMKIQDLQKELDHELSKAYKIHGIENPIDPRIFDKSISSLKEYQYNGFDPKKEFNIEENITDIQTSIENGQKIFFNEKLNEIKKLDEEFVKIENGKEFSEESYQNHINNITEKIEKDLKIEVKTEAVNILYDDLNKILNNHGYQYNNYNQGIEALSHNHNAHTVNNTVTPPQTTSHGTTQPQGHNSNTQQNTHSQPTVNSANHNTVKGNTTHTTNPVKTKGFLDYIKSGLNSITDFILSFKLFPDVDGHKNHERHNNKNGHPTSSYLTDVSKKLNLVQEMKNDLKKDDQHNNEHPQNKSFQRSNSFSEGVKNNKIKEIINKHDEKGGVTKLTQYSQQQDFSKSFVEKIKEQKINESNRRNSIS</sequence>
<feature type="compositionally biased region" description="Low complexity" evidence="2">
    <location>
        <begin position="729"/>
        <end position="741"/>
    </location>
</feature>
<gene>
    <name evidence="4" type="ORF">Lyticum_00516</name>
</gene>
<feature type="compositionally biased region" description="Basic and acidic residues" evidence="2">
    <location>
        <begin position="89"/>
        <end position="122"/>
    </location>
</feature>
<feature type="compositionally biased region" description="Polar residues" evidence="2">
    <location>
        <begin position="864"/>
        <end position="874"/>
    </location>
</feature>
<dbReference type="Proteomes" id="UP001289135">
    <property type="component" value="Unassembled WGS sequence"/>
</dbReference>